<dbReference type="RefSeq" id="WP_020070028.1">
    <property type="nucleotide sequence ID" value="NZ_CADFFZ010000002.1"/>
</dbReference>
<keyword evidence="3" id="KW-1185">Reference proteome</keyword>
<dbReference type="KEGG" id="pcj:CUJ87_10915"/>
<dbReference type="Proteomes" id="UP001185254">
    <property type="component" value="Unassembled WGS sequence"/>
</dbReference>
<organism evidence="1 4">
    <name type="scientific">Paraburkholderia caledonica</name>
    <dbReference type="NCBI Taxonomy" id="134536"/>
    <lineage>
        <taxon>Bacteria</taxon>
        <taxon>Pseudomonadati</taxon>
        <taxon>Pseudomonadota</taxon>
        <taxon>Betaproteobacteria</taxon>
        <taxon>Burkholderiales</taxon>
        <taxon>Burkholderiaceae</taxon>
        <taxon>Paraburkholderia</taxon>
    </lineage>
</organism>
<evidence type="ECO:0000313" key="4">
    <source>
        <dbReference type="Proteomes" id="UP001229486"/>
    </source>
</evidence>
<dbReference type="EMBL" id="JAVDQN010000006">
    <property type="protein sequence ID" value="MDR6378848.1"/>
    <property type="molecule type" value="Genomic_DNA"/>
</dbReference>
<comment type="caution">
    <text evidence="1">The sequence shown here is derived from an EMBL/GenBank/DDBJ whole genome shotgun (WGS) entry which is preliminary data.</text>
</comment>
<protein>
    <submittedName>
        <fullName evidence="1">Tetrahydromethanopterin S-methyltransferase subunit E</fullName>
    </submittedName>
</protein>
<name>A0AB73IKF4_9BURK</name>
<evidence type="ECO:0000313" key="1">
    <source>
        <dbReference type="EMBL" id="MDP9650496.1"/>
    </source>
</evidence>
<gene>
    <name evidence="2" type="ORF">J2776_005570</name>
    <name evidence="1" type="ORF">J2793_005969</name>
</gene>
<reference evidence="1 3" key="1">
    <citation type="submission" date="2023-07" db="EMBL/GenBank/DDBJ databases">
        <title>Sorghum-associated microbial communities from plants grown in Nebraska, USA.</title>
        <authorList>
            <person name="Schachtman D."/>
        </authorList>
    </citation>
    <scope>NUCLEOTIDE SEQUENCE</scope>
    <source>
        <strain evidence="2 3">DS1039</strain>
        <strain evidence="1">DS1061</strain>
    </source>
</reference>
<proteinExistence type="predicted"/>
<dbReference type="GeneID" id="97038141"/>
<sequence length="84" mass="7879">MGSITSAASSLGAGAGTAAQATAAGKAEDLSSSAGTDSAVNQINANAQDQLKIAQAQSNASVLQAVGEALKSGASSLTKAAQAS</sequence>
<accession>A0AB73IKF4</accession>
<evidence type="ECO:0000313" key="3">
    <source>
        <dbReference type="Proteomes" id="UP001185254"/>
    </source>
</evidence>
<dbReference type="EMBL" id="JAURTK010000010">
    <property type="protein sequence ID" value="MDP9650496.1"/>
    <property type="molecule type" value="Genomic_DNA"/>
</dbReference>
<dbReference type="AlphaFoldDB" id="A0AB73IKF4"/>
<dbReference type="Proteomes" id="UP001229486">
    <property type="component" value="Unassembled WGS sequence"/>
</dbReference>
<evidence type="ECO:0000313" key="2">
    <source>
        <dbReference type="EMBL" id="MDR6378848.1"/>
    </source>
</evidence>